<evidence type="ECO:0000313" key="3">
    <source>
        <dbReference type="Proteomes" id="UP001443914"/>
    </source>
</evidence>
<dbReference type="InterPro" id="IPR005135">
    <property type="entry name" value="Endo/exonuclease/phosphatase"/>
</dbReference>
<name>A0AAW1LHT4_SAPOF</name>
<evidence type="ECO:0000313" key="2">
    <source>
        <dbReference type="EMBL" id="KAK9732856.1"/>
    </source>
</evidence>
<dbReference type="InterPro" id="IPR036691">
    <property type="entry name" value="Endo/exonu/phosph_ase_sf"/>
</dbReference>
<gene>
    <name evidence="2" type="ORF">RND81_04G027300</name>
</gene>
<comment type="caution">
    <text evidence="2">The sequence shown here is derived from an EMBL/GenBank/DDBJ whole genome shotgun (WGS) entry which is preliminary data.</text>
</comment>
<reference evidence="2" key="1">
    <citation type="submission" date="2024-03" db="EMBL/GenBank/DDBJ databases">
        <title>WGS assembly of Saponaria officinalis var. Norfolk2.</title>
        <authorList>
            <person name="Jenkins J."/>
            <person name="Shu S."/>
            <person name="Grimwood J."/>
            <person name="Barry K."/>
            <person name="Goodstein D."/>
            <person name="Schmutz J."/>
            <person name="Leebens-Mack J."/>
            <person name="Osbourn A."/>
        </authorList>
    </citation>
    <scope>NUCLEOTIDE SEQUENCE [LARGE SCALE GENOMIC DNA]</scope>
    <source>
        <strain evidence="2">JIC</strain>
    </source>
</reference>
<feature type="domain" description="Endonuclease/exonuclease/phosphatase" evidence="1">
    <location>
        <begin position="4"/>
        <end position="151"/>
    </location>
</feature>
<dbReference type="GO" id="GO:0003824">
    <property type="term" value="F:catalytic activity"/>
    <property type="evidence" value="ECO:0007669"/>
    <property type="project" value="InterPro"/>
</dbReference>
<dbReference type="AlphaFoldDB" id="A0AAW1LHT4"/>
<proteinExistence type="predicted"/>
<dbReference type="PANTHER" id="PTHR46890">
    <property type="entry name" value="NON-LTR RETROLELEMENT REVERSE TRANSCRIPTASE-LIKE PROTEIN-RELATED"/>
    <property type="match status" value="1"/>
</dbReference>
<organism evidence="2 3">
    <name type="scientific">Saponaria officinalis</name>
    <name type="common">Common soapwort</name>
    <name type="synonym">Lychnis saponaria</name>
    <dbReference type="NCBI Taxonomy" id="3572"/>
    <lineage>
        <taxon>Eukaryota</taxon>
        <taxon>Viridiplantae</taxon>
        <taxon>Streptophyta</taxon>
        <taxon>Embryophyta</taxon>
        <taxon>Tracheophyta</taxon>
        <taxon>Spermatophyta</taxon>
        <taxon>Magnoliopsida</taxon>
        <taxon>eudicotyledons</taxon>
        <taxon>Gunneridae</taxon>
        <taxon>Pentapetalae</taxon>
        <taxon>Caryophyllales</taxon>
        <taxon>Caryophyllaceae</taxon>
        <taxon>Caryophylleae</taxon>
        <taxon>Saponaria</taxon>
    </lineage>
</organism>
<dbReference type="InterPro" id="IPR052343">
    <property type="entry name" value="Retrotransposon-Effector_Assoc"/>
</dbReference>
<dbReference type="EMBL" id="JBDFQZ010000004">
    <property type="protein sequence ID" value="KAK9732856.1"/>
    <property type="molecule type" value="Genomic_DNA"/>
</dbReference>
<dbReference type="SUPFAM" id="SSF56219">
    <property type="entry name" value="DNase I-like"/>
    <property type="match status" value="1"/>
</dbReference>
<sequence length="489" mass="55460">MKICSWNVRGCNDPLKLQDVCNFIRRENMDVFGVLETRIKEKKALKLAGSRFKAFGFLANYAYHRNGRIWVLWNPCTVSITSMCAQSQYLHCHITHYSSGSVYQVTFVYVDNDPKARLSLWPDHRALSVSAHNWLLVGDFNVVRDASERISSSLPNLSDILDFNACLLDYGLEDMSGAGLIGLLRFPPLLLFFFPRDPQYHEIVNDAWSSTCSGTPMYKFIFKLKQVRGALRDLHRNGFSNIQARITEVRACLEACQTQLQCHPTDGALFTHEHHLKAAYTKLLAVELSILRQRAKADGIIQNDSSTKFFYARVNERRQAQIIGSIIDHHGDTRTGLPEAVIGTSDWSSLVRHVLDVEIDAALASIKPDKILGPDGFSSAFFCASWDTIKHDFRACVHDFFRTGLMANKTLANRLQPFMVNLIGKEHTAFIKGRSIFDNVLLSQSLVNSYGRKFLTPRCLVKTVLRGSTRTTHCWWIQRTRFCSPGLDT</sequence>
<evidence type="ECO:0000259" key="1">
    <source>
        <dbReference type="Pfam" id="PF03372"/>
    </source>
</evidence>
<accession>A0AAW1LHT4</accession>
<dbReference type="PANTHER" id="PTHR46890:SF48">
    <property type="entry name" value="RNA-DIRECTED DNA POLYMERASE"/>
    <property type="match status" value="1"/>
</dbReference>
<dbReference type="Pfam" id="PF03372">
    <property type="entry name" value="Exo_endo_phos"/>
    <property type="match status" value="1"/>
</dbReference>
<dbReference type="Gene3D" id="3.60.10.10">
    <property type="entry name" value="Endonuclease/exonuclease/phosphatase"/>
    <property type="match status" value="1"/>
</dbReference>
<keyword evidence="3" id="KW-1185">Reference proteome</keyword>
<dbReference type="Proteomes" id="UP001443914">
    <property type="component" value="Unassembled WGS sequence"/>
</dbReference>
<protein>
    <recommendedName>
        <fullName evidence="1">Endonuclease/exonuclease/phosphatase domain-containing protein</fullName>
    </recommendedName>
</protein>